<evidence type="ECO:0000256" key="1">
    <source>
        <dbReference type="ARBA" id="ARBA00023125"/>
    </source>
</evidence>
<accession>A0A917SCE1</accession>
<evidence type="ECO:0000256" key="2">
    <source>
        <dbReference type="PROSITE-ProRule" id="PRU00335"/>
    </source>
</evidence>
<evidence type="ECO:0000313" key="5">
    <source>
        <dbReference type="Proteomes" id="UP000613840"/>
    </source>
</evidence>
<dbReference type="Proteomes" id="UP000613840">
    <property type="component" value="Unassembled WGS sequence"/>
</dbReference>
<dbReference type="Gene3D" id="1.10.10.60">
    <property type="entry name" value="Homeodomain-like"/>
    <property type="match status" value="1"/>
</dbReference>
<dbReference type="GO" id="GO:0000976">
    <property type="term" value="F:transcription cis-regulatory region binding"/>
    <property type="evidence" value="ECO:0007669"/>
    <property type="project" value="TreeGrafter"/>
</dbReference>
<protein>
    <submittedName>
        <fullName evidence="4">TetR family transcriptional regulator</fullName>
    </submittedName>
</protein>
<dbReference type="InterPro" id="IPR036271">
    <property type="entry name" value="Tet_transcr_reg_TetR-rel_C_sf"/>
</dbReference>
<dbReference type="PANTHER" id="PTHR30055:SF196">
    <property type="entry name" value="HTH-TYPE TRANSCRIPTIONAL REGULATOR RUTR"/>
    <property type="match status" value="1"/>
</dbReference>
<gene>
    <name evidence="4" type="ORF">GCM10011575_32680</name>
</gene>
<dbReference type="PANTHER" id="PTHR30055">
    <property type="entry name" value="HTH-TYPE TRANSCRIPTIONAL REGULATOR RUTR"/>
    <property type="match status" value="1"/>
</dbReference>
<dbReference type="InterPro" id="IPR001647">
    <property type="entry name" value="HTH_TetR"/>
</dbReference>
<dbReference type="Pfam" id="PF00440">
    <property type="entry name" value="TetR_N"/>
    <property type="match status" value="1"/>
</dbReference>
<dbReference type="SUPFAM" id="SSF48498">
    <property type="entry name" value="Tetracyclin repressor-like, C-terminal domain"/>
    <property type="match status" value="1"/>
</dbReference>
<dbReference type="RefSeq" id="WP_188896434.1">
    <property type="nucleotide sequence ID" value="NZ_BMMZ01000008.1"/>
</dbReference>
<dbReference type="GO" id="GO:0003700">
    <property type="term" value="F:DNA-binding transcription factor activity"/>
    <property type="evidence" value="ECO:0007669"/>
    <property type="project" value="TreeGrafter"/>
</dbReference>
<dbReference type="Gene3D" id="1.10.357.10">
    <property type="entry name" value="Tetracycline Repressor, domain 2"/>
    <property type="match status" value="1"/>
</dbReference>
<dbReference type="PROSITE" id="PS50977">
    <property type="entry name" value="HTH_TETR_2"/>
    <property type="match status" value="1"/>
</dbReference>
<reference evidence="4" key="1">
    <citation type="journal article" date="2014" name="Int. J. Syst. Evol. Microbiol.">
        <title>Complete genome sequence of Corynebacterium casei LMG S-19264T (=DSM 44701T), isolated from a smear-ripened cheese.</title>
        <authorList>
            <consortium name="US DOE Joint Genome Institute (JGI-PGF)"/>
            <person name="Walter F."/>
            <person name="Albersmeier A."/>
            <person name="Kalinowski J."/>
            <person name="Ruckert C."/>
        </authorList>
    </citation>
    <scope>NUCLEOTIDE SEQUENCE</scope>
    <source>
        <strain evidence="4">CGMCC 4.7306</strain>
    </source>
</reference>
<dbReference type="InterPro" id="IPR050109">
    <property type="entry name" value="HTH-type_TetR-like_transc_reg"/>
</dbReference>
<name>A0A917SCE1_9ACTN</name>
<reference evidence="4" key="2">
    <citation type="submission" date="2020-09" db="EMBL/GenBank/DDBJ databases">
        <authorList>
            <person name="Sun Q."/>
            <person name="Zhou Y."/>
        </authorList>
    </citation>
    <scope>NUCLEOTIDE SEQUENCE</scope>
    <source>
        <strain evidence="4">CGMCC 4.7306</strain>
    </source>
</reference>
<evidence type="ECO:0000259" key="3">
    <source>
        <dbReference type="PROSITE" id="PS50977"/>
    </source>
</evidence>
<sequence length="195" mass="21204">MRGTFTEQARGIQIVSAAIEVIAEHGYSAASMGRIADRIGVSRALLNYHFRNREALIEAVVTEVYATGYRAVRPGMDAETTASGQLRAFIRGSVNFYLQSPQHIAALTEIIAGTQKGDFRPVAEHVSTELEAVALLFRDGQRAGEFRDFDPYVMARSVRGALDATLGARAADPDLDLDHCGDELIMLFENATKAG</sequence>
<dbReference type="SUPFAM" id="SSF46689">
    <property type="entry name" value="Homeodomain-like"/>
    <property type="match status" value="1"/>
</dbReference>
<proteinExistence type="predicted"/>
<keyword evidence="5" id="KW-1185">Reference proteome</keyword>
<keyword evidence="1 2" id="KW-0238">DNA-binding</keyword>
<dbReference type="AlphaFoldDB" id="A0A917SCE1"/>
<evidence type="ECO:0000313" key="4">
    <source>
        <dbReference type="EMBL" id="GGL71818.1"/>
    </source>
</evidence>
<dbReference type="InterPro" id="IPR009057">
    <property type="entry name" value="Homeodomain-like_sf"/>
</dbReference>
<feature type="domain" description="HTH tetR-type" evidence="3">
    <location>
        <begin position="8"/>
        <end position="68"/>
    </location>
</feature>
<feature type="DNA-binding region" description="H-T-H motif" evidence="2">
    <location>
        <begin position="31"/>
        <end position="50"/>
    </location>
</feature>
<organism evidence="4 5">
    <name type="scientific">Microlunatus endophyticus</name>
    <dbReference type="NCBI Taxonomy" id="1716077"/>
    <lineage>
        <taxon>Bacteria</taxon>
        <taxon>Bacillati</taxon>
        <taxon>Actinomycetota</taxon>
        <taxon>Actinomycetes</taxon>
        <taxon>Propionibacteriales</taxon>
        <taxon>Propionibacteriaceae</taxon>
        <taxon>Microlunatus</taxon>
    </lineage>
</organism>
<dbReference type="PRINTS" id="PR00455">
    <property type="entry name" value="HTHTETR"/>
</dbReference>
<dbReference type="EMBL" id="BMMZ01000008">
    <property type="protein sequence ID" value="GGL71818.1"/>
    <property type="molecule type" value="Genomic_DNA"/>
</dbReference>
<comment type="caution">
    <text evidence="4">The sequence shown here is derived from an EMBL/GenBank/DDBJ whole genome shotgun (WGS) entry which is preliminary data.</text>
</comment>